<dbReference type="Gene3D" id="3.40.50.720">
    <property type="entry name" value="NAD(P)-binding Rossmann-like Domain"/>
    <property type="match status" value="1"/>
</dbReference>
<sequence>MLKHTLVLGASLKPNRYSHIAIKRLRSYNHPVTAVGLMEGTVGDIDIITFESAFAKFTLSEVEGAETSQESVHTVTLYLNPKRQSQYYDYILSLKPNRVIFNPGTENPEFYALLKEKAINYEVACTLVLLATNQY</sequence>
<feature type="domain" description="CoA-binding" evidence="1">
    <location>
        <begin position="3"/>
        <end position="130"/>
    </location>
</feature>
<dbReference type="AlphaFoldDB" id="A0A3M0GH76"/>
<comment type="caution">
    <text evidence="2">The sequence shown here is derived from an EMBL/GenBank/DDBJ whole genome shotgun (WGS) entry which is preliminary data.</text>
</comment>
<dbReference type="RefSeq" id="WP_121915816.1">
    <property type="nucleotide sequence ID" value="NZ_REFV01000001.1"/>
</dbReference>
<dbReference type="EMBL" id="REFV01000001">
    <property type="protein sequence ID" value="RMB64020.1"/>
    <property type="molecule type" value="Genomic_DNA"/>
</dbReference>
<evidence type="ECO:0000259" key="1">
    <source>
        <dbReference type="Pfam" id="PF13380"/>
    </source>
</evidence>
<accession>A0A3M0GH76</accession>
<proteinExistence type="predicted"/>
<gene>
    <name evidence="2" type="ORF">EAX61_01165</name>
</gene>
<dbReference type="InterPro" id="IPR036291">
    <property type="entry name" value="NAD(P)-bd_dom_sf"/>
</dbReference>
<reference evidence="2 3" key="1">
    <citation type="submission" date="2018-10" db="EMBL/GenBank/DDBJ databases">
        <title>Dokdonia luteus sp. nov., isolated from sea water.</title>
        <authorList>
            <person name="Zhou L.Y."/>
            <person name="Du Z.J."/>
        </authorList>
    </citation>
    <scope>NUCLEOTIDE SEQUENCE [LARGE SCALE GENOMIC DNA]</scope>
    <source>
        <strain evidence="2 3">SH27</strain>
    </source>
</reference>
<dbReference type="OrthoDB" id="708726at2"/>
<organism evidence="2 3">
    <name type="scientific">Dokdonia sinensis</name>
    <dbReference type="NCBI Taxonomy" id="2479847"/>
    <lineage>
        <taxon>Bacteria</taxon>
        <taxon>Pseudomonadati</taxon>
        <taxon>Bacteroidota</taxon>
        <taxon>Flavobacteriia</taxon>
        <taxon>Flavobacteriales</taxon>
        <taxon>Flavobacteriaceae</taxon>
        <taxon>Dokdonia</taxon>
    </lineage>
</organism>
<dbReference type="InterPro" id="IPR003781">
    <property type="entry name" value="CoA-bd"/>
</dbReference>
<dbReference type="SUPFAM" id="SSF51735">
    <property type="entry name" value="NAD(P)-binding Rossmann-fold domains"/>
    <property type="match status" value="1"/>
</dbReference>
<evidence type="ECO:0000313" key="3">
    <source>
        <dbReference type="Proteomes" id="UP000281985"/>
    </source>
</evidence>
<keyword evidence="3" id="KW-1185">Reference proteome</keyword>
<name>A0A3M0GH76_9FLAO</name>
<evidence type="ECO:0000313" key="2">
    <source>
        <dbReference type="EMBL" id="RMB64020.1"/>
    </source>
</evidence>
<dbReference type="Pfam" id="PF13380">
    <property type="entry name" value="CoA_binding_2"/>
    <property type="match status" value="1"/>
</dbReference>
<protein>
    <submittedName>
        <fullName evidence="2">CoA-binding protein</fullName>
    </submittedName>
</protein>
<dbReference type="Proteomes" id="UP000281985">
    <property type="component" value="Unassembled WGS sequence"/>
</dbReference>